<evidence type="ECO:0000256" key="2">
    <source>
        <dbReference type="SAM" id="SignalP"/>
    </source>
</evidence>
<dbReference type="EMBL" id="CP002542">
    <property type="protein sequence ID" value="AEA43207.1"/>
    <property type="molecule type" value="Genomic_DNA"/>
</dbReference>
<evidence type="ECO:0000256" key="1">
    <source>
        <dbReference type="ARBA" id="ARBA00022729"/>
    </source>
</evidence>
<dbReference type="OrthoDB" id="9809781at2"/>
<reference evidence="5 6" key="1">
    <citation type="journal article" date="2011" name="Stand. Genomic Sci.">
        <title>Complete genome sequence of the gliding freshwater bacterium Fluviicola taffensis type strain (RW262).</title>
        <authorList>
            <person name="Woyke T."/>
            <person name="Chertkov O."/>
            <person name="Lapidus A."/>
            <person name="Nolan M."/>
            <person name="Lucas S."/>
            <person name="Del Rio T.G."/>
            <person name="Tice H."/>
            <person name="Cheng J.F."/>
            <person name="Tapia R."/>
            <person name="Han C."/>
            <person name="Goodwin L."/>
            <person name="Pitluck S."/>
            <person name="Liolios K."/>
            <person name="Pagani I."/>
            <person name="Ivanova N."/>
            <person name="Huntemann M."/>
            <person name="Mavromatis K."/>
            <person name="Mikhailova N."/>
            <person name="Pati A."/>
            <person name="Chen A."/>
            <person name="Palaniappan K."/>
            <person name="Land M."/>
            <person name="Hauser L."/>
            <person name="Brambilla E.M."/>
            <person name="Rohde M."/>
            <person name="Mwirichia R."/>
            <person name="Sikorski J."/>
            <person name="Tindall B.J."/>
            <person name="Goker M."/>
            <person name="Bristow J."/>
            <person name="Eisen J.A."/>
            <person name="Markowitz V."/>
            <person name="Hugenholtz P."/>
            <person name="Klenk H.P."/>
            <person name="Kyrpides N.C."/>
        </authorList>
    </citation>
    <scope>NUCLEOTIDE SEQUENCE [LARGE SCALE GENOMIC DNA]</scope>
    <source>
        <strain evidence="6">DSM 16823 / RW262 / RW262</strain>
    </source>
</reference>
<feature type="chain" id="PRO_5003278267" evidence="2">
    <location>
        <begin position="19"/>
        <end position="772"/>
    </location>
</feature>
<dbReference type="RefSeq" id="WP_013685979.1">
    <property type="nucleotide sequence ID" value="NC_015321.1"/>
</dbReference>
<dbReference type="Gene3D" id="3.60.21.10">
    <property type="match status" value="1"/>
</dbReference>
<organism evidence="5 6">
    <name type="scientific">Fluviicola taffensis (strain DSM 16823 / NCIMB 13979 / RW262)</name>
    <dbReference type="NCBI Taxonomy" id="755732"/>
    <lineage>
        <taxon>Bacteria</taxon>
        <taxon>Pseudomonadati</taxon>
        <taxon>Bacteroidota</taxon>
        <taxon>Flavobacteriia</taxon>
        <taxon>Flavobacteriales</taxon>
        <taxon>Crocinitomicaceae</taxon>
        <taxon>Fluviicola</taxon>
    </lineage>
</organism>
<evidence type="ECO:0000313" key="6">
    <source>
        <dbReference type="Proteomes" id="UP000007463"/>
    </source>
</evidence>
<dbReference type="SUPFAM" id="SSF49363">
    <property type="entry name" value="Purple acid phosphatase, N-terminal domain"/>
    <property type="match status" value="1"/>
</dbReference>
<dbReference type="eggNOG" id="COG1409">
    <property type="taxonomic scope" value="Bacteria"/>
</dbReference>
<dbReference type="InterPro" id="IPR004843">
    <property type="entry name" value="Calcineurin-like_PHP"/>
</dbReference>
<accession>F2IBC1</accession>
<dbReference type="InterPro" id="IPR029052">
    <property type="entry name" value="Metallo-depent_PP-like"/>
</dbReference>
<dbReference type="Gene3D" id="2.60.40.380">
    <property type="entry name" value="Purple acid phosphatase-like, N-terminal"/>
    <property type="match status" value="1"/>
</dbReference>
<dbReference type="InterPro" id="IPR015914">
    <property type="entry name" value="PAPs_N"/>
</dbReference>
<dbReference type="PANTHER" id="PTHR22953">
    <property type="entry name" value="ACID PHOSPHATASE RELATED"/>
    <property type="match status" value="1"/>
</dbReference>
<dbReference type="AlphaFoldDB" id="F2IBC1"/>
<dbReference type="STRING" id="755732.Fluta_1212"/>
<dbReference type="InterPro" id="IPR039331">
    <property type="entry name" value="PAPs-like"/>
</dbReference>
<evidence type="ECO:0000313" key="5">
    <source>
        <dbReference type="EMBL" id="AEA43207.1"/>
    </source>
</evidence>
<keyword evidence="1 2" id="KW-0732">Signal</keyword>
<dbReference type="GO" id="GO:0003993">
    <property type="term" value="F:acid phosphatase activity"/>
    <property type="evidence" value="ECO:0007669"/>
    <property type="project" value="InterPro"/>
</dbReference>
<evidence type="ECO:0000259" key="4">
    <source>
        <dbReference type="Pfam" id="PF16656"/>
    </source>
</evidence>
<proteinExistence type="predicted"/>
<dbReference type="Pfam" id="PF16656">
    <property type="entry name" value="Pur_ac_phosph_N"/>
    <property type="match status" value="1"/>
</dbReference>
<dbReference type="Pfam" id="PF00149">
    <property type="entry name" value="Metallophos"/>
    <property type="match status" value="1"/>
</dbReference>
<dbReference type="PANTHER" id="PTHR22953:SF153">
    <property type="entry name" value="PURPLE ACID PHOSPHATASE"/>
    <property type="match status" value="1"/>
</dbReference>
<dbReference type="GO" id="GO:0046872">
    <property type="term" value="F:metal ion binding"/>
    <property type="evidence" value="ECO:0007669"/>
    <property type="project" value="InterPro"/>
</dbReference>
<gene>
    <name evidence="5" type="ordered locus">Fluta_1212</name>
</gene>
<dbReference type="InterPro" id="IPR008963">
    <property type="entry name" value="Purple_acid_Pase-like_N"/>
</dbReference>
<feature type="signal peptide" evidence="2">
    <location>
        <begin position="1"/>
        <end position="18"/>
    </location>
</feature>
<reference evidence="6" key="2">
    <citation type="submission" date="2011-02" db="EMBL/GenBank/DDBJ databases">
        <title>The complete genome of Fluviicola taffensis DSM 16823.</title>
        <authorList>
            <consortium name="US DOE Joint Genome Institute (JGI-PGF)"/>
            <person name="Lucas S."/>
            <person name="Copeland A."/>
            <person name="Lapidus A."/>
            <person name="Bruce D."/>
            <person name="Goodwin L."/>
            <person name="Pitluck S."/>
            <person name="Kyrpides N."/>
            <person name="Mavromatis K."/>
            <person name="Ivanova N."/>
            <person name="Mikhailova N."/>
            <person name="Pagani I."/>
            <person name="Chertkov O."/>
            <person name="Detter J.C."/>
            <person name="Han C."/>
            <person name="Tapia R."/>
            <person name="Land M."/>
            <person name="Hauser L."/>
            <person name="Markowitz V."/>
            <person name="Cheng J.-F."/>
            <person name="Hugenholtz P."/>
            <person name="Woyke T."/>
            <person name="Wu D."/>
            <person name="Tindall B."/>
            <person name="Pomrenke H.G."/>
            <person name="Brambilla E."/>
            <person name="Klenk H.-P."/>
            <person name="Eisen J.A."/>
        </authorList>
    </citation>
    <scope>NUCLEOTIDE SEQUENCE [LARGE SCALE GENOMIC DNA]</scope>
    <source>
        <strain evidence="6">DSM 16823 / RW262 / RW262</strain>
    </source>
</reference>
<feature type="domain" description="Calcineurin-like phosphoesterase" evidence="3">
    <location>
        <begin position="290"/>
        <end position="500"/>
    </location>
</feature>
<keyword evidence="6" id="KW-1185">Reference proteome</keyword>
<feature type="domain" description="Purple acid phosphatase N-terminal" evidence="4">
    <location>
        <begin position="201"/>
        <end position="280"/>
    </location>
</feature>
<sequence length="772" mass="85148" precursor="true">MKRLLLLLFISSYFLSFSQTVLFSNGSSWKYNDSGLDLGTTWKESNFNDGTWLNGSSELGYGDGDEQTIVSYGSNSNNKHITTYFRKTFFISNPSQFQEILGSIRRDDGAVVYVNGLEVFRTNMPQGTISFGTMASSTISFGGENTFHSFAFSPAVLVNGNNTIAVEIHQDEASSSDISFNMSLSGSVNPQVIQVTREAYLNSGTPNSMIVRWQTNVACDTKVRYGLTPTNLNLSATVIPYSTEHAVTITGLQPATKYYYSIGTSGAELIPASNDQYFKTSPIVGDSKPFRFWAIGDAGMSDGNQRAVRDGFLMYNENEHIDGWIMLGDNAYGNGISDGNQNCYQTALFDQMYASMISKTVCWPALGNHDYNNHIPFSPSPAYFDIFNLPTNGEAGGVSSGTEKYYSYNYGNAHFIVLDSYDESRSANGAMATWLISDLQQTTAEWIVAYWHHPPYTKGSHDSDNPNFLDGECVEIRENIIPILEQYGVDLVLNGHSHSYERSFLIDSHYGSSGTLSQTMIKDGGSGGSNDDCPYQKETTYSKSHKGTIYAVVGSSGKLSSVASSWPHPVTSYADHDNMGSMLITFHDNRLDADFVTTTGSILDHFSIIKNAGKTQTITACQNEAVSLVPSFPGKVNWFPNNLLADSISVTVNFSTMYLASDTNNCIIDTFFVELDNSINCTAGLGSATEENLSVWISSWEDGNYLPVRWSGFKKEEVTIEVFSILGDKVFSENFPNQKDNLALLQANKLLRGTYIIRLSDGDRSKNVKFLR</sequence>
<evidence type="ECO:0000259" key="3">
    <source>
        <dbReference type="Pfam" id="PF00149"/>
    </source>
</evidence>
<dbReference type="KEGG" id="fte:Fluta_1212"/>
<dbReference type="SUPFAM" id="SSF56300">
    <property type="entry name" value="Metallo-dependent phosphatases"/>
    <property type="match status" value="1"/>
</dbReference>
<protein>
    <submittedName>
        <fullName evidence="5">Metallophosphoesterase</fullName>
    </submittedName>
</protein>
<dbReference type="HOGENOM" id="CLU_361993_0_0_10"/>
<dbReference type="Gene3D" id="2.60.120.260">
    <property type="entry name" value="Galactose-binding domain-like"/>
    <property type="match status" value="1"/>
</dbReference>
<name>F2IBC1_FLUTR</name>
<dbReference type="Proteomes" id="UP000007463">
    <property type="component" value="Chromosome"/>
</dbReference>